<dbReference type="AlphaFoldDB" id="A0A0A9FZI0"/>
<reference evidence="1" key="2">
    <citation type="journal article" date="2015" name="Data Brief">
        <title>Shoot transcriptome of the giant reed, Arundo donax.</title>
        <authorList>
            <person name="Barrero R.A."/>
            <person name="Guerrero F.D."/>
            <person name="Moolhuijzen P."/>
            <person name="Goolsby J.A."/>
            <person name="Tidwell J."/>
            <person name="Bellgard S.E."/>
            <person name="Bellgard M.I."/>
        </authorList>
    </citation>
    <scope>NUCLEOTIDE SEQUENCE</scope>
    <source>
        <tissue evidence="1">Shoot tissue taken approximately 20 cm above the soil surface</tissue>
    </source>
</reference>
<name>A0A0A9FZI0_ARUDO</name>
<organism evidence="1">
    <name type="scientific">Arundo donax</name>
    <name type="common">Giant reed</name>
    <name type="synonym">Donax arundinaceus</name>
    <dbReference type="NCBI Taxonomy" id="35708"/>
    <lineage>
        <taxon>Eukaryota</taxon>
        <taxon>Viridiplantae</taxon>
        <taxon>Streptophyta</taxon>
        <taxon>Embryophyta</taxon>
        <taxon>Tracheophyta</taxon>
        <taxon>Spermatophyta</taxon>
        <taxon>Magnoliopsida</taxon>
        <taxon>Liliopsida</taxon>
        <taxon>Poales</taxon>
        <taxon>Poaceae</taxon>
        <taxon>PACMAD clade</taxon>
        <taxon>Arundinoideae</taxon>
        <taxon>Arundineae</taxon>
        <taxon>Arundo</taxon>
    </lineage>
</organism>
<protein>
    <submittedName>
        <fullName evidence="1">Uncharacterized protein</fullName>
    </submittedName>
</protein>
<dbReference type="EMBL" id="GBRH01180234">
    <property type="protein sequence ID" value="JAE17662.1"/>
    <property type="molecule type" value="Transcribed_RNA"/>
</dbReference>
<sequence>MESYIMSLVPWGKQRSICDGLKRRINWLCNRKDNSLIYMLHILNKRISKKYYFIMCNLCFGNNMYHEQQNSSLESLVKYNT</sequence>
<evidence type="ECO:0000313" key="1">
    <source>
        <dbReference type="EMBL" id="JAE17662.1"/>
    </source>
</evidence>
<accession>A0A0A9FZI0</accession>
<reference evidence="1" key="1">
    <citation type="submission" date="2014-09" db="EMBL/GenBank/DDBJ databases">
        <authorList>
            <person name="Magalhaes I.L.F."/>
            <person name="Oliveira U."/>
            <person name="Santos F.R."/>
            <person name="Vidigal T.H.D.A."/>
            <person name="Brescovit A.D."/>
            <person name="Santos A.J."/>
        </authorList>
    </citation>
    <scope>NUCLEOTIDE SEQUENCE</scope>
    <source>
        <tissue evidence="1">Shoot tissue taken approximately 20 cm above the soil surface</tissue>
    </source>
</reference>
<proteinExistence type="predicted"/>